<sequence length="538" mass="58062">MPAFTYEWDNFGGGYYVGPSAVNQPKNTWQGANITLSDDDATLVPTYEPQKLTLTGTGTTSGVLSNGTSATTWSEATYFNGYVVLMGATSTATYVYFIKTSDSTVTRVLLSVGGTDVTGVTLNTPPVVVPTTAGDVIAYVAVGKTAIYQITRSSSAVAAWTPSGNTILLTGLTIWNARMIAWGSASDTVLFSDALTFAANWSSLNFISVGYANDGISYCVPRNLDLLVVKPSGWYTITGVLGVNTAVRQLNDTLGILPTDPVEQHNNTAYFITSTGTNNYAVNLLAISGSRVDVAAYQRFGLSDSNITISKTNMGYLAVASVVEDTGLNQYANIYLLNHQDRWQVFKMPASVAYNDSLKYAVARAQVSRYNTTQDQKIYLCESVTGASVNTMTIHAIRPTTVEPGKLSASDAPTTATLKLQDVATKMPVIIRRVYVEAEMIQIPVSPYTGSASIQARVNNKAIGDIAFSQTTGDVSSDLSTAYTFPYSTFTSVTNTSYSQIRVLRFNVDDATYGYTNEIEIQFAGLRIRRVWVEGDSR</sequence>
<proteinExistence type="predicted"/>
<dbReference type="EMBL" id="LR797036">
    <property type="protein sequence ID" value="CAB4182998.1"/>
    <property type="molecule type" value="Genomic_DNA"/>
</dbReference>
<organism evidence="2">
    <name type="scientific">uncultured Caudovirales phage</name>
    <dbReference type="NCBI Taxonomy" id="2100421"/>
    <lineage>
        <taxon>Viruses</taxon>
        <taxon>Duplodnaviria</taxon>
        <taxon>Heunggongvirae</taxon>
        <taxon>Uroviricota</taxon>
        <taxon>Caudoviricetes</taxon>
        <taxon>Peduoviridae</taxon>
        <taxon>Maltschvirus</taxon>
        <taxon>Maltschvirus maltsch</taxon>
    </lineage>
</organism>
<reference evidence="2" key="1">
    <citation type="submission" date="2020-05" db="EMBL/GenBank/DDBJ databases">
        <authorList>
            <person name="Chiriac C."/>
            <person name="Salcher M."/>
            <person name="Ghai R."/>
            <person name="Kavagutti S V."/>
        </authorList>
    </citation>
    <scope>NUCLEOTIDE SEQUENCE</scope>
</reference>
<evidence type="ECO:0000313" key="2">
    <source>
        <dbReference type="EMBL" id="CAB4199222.1"/>
    </source>
</evidence>
<gene>
    <name evidence="1" type="ORF">UFOVP1083_29</name>
    <name evidence="2" type="ORF">UFOVP1327_24</name>
</gene>
<protein>
    <submittedName>
        <fullName evidence="2">Uncharacterized protein</fullName>
    </submittedName>
</protein>
<accession>A0A6J5RTD3</accession>
<name>A0A6J5RTD3_9CAUD</name>
<dbReference type="EMBL" id="LR797277">
    <property type="protein sequence ID" value="CAB4199222.1"/>
    <property type="molecule type" value="Genomic_DNA"/>
</dbReference>
<evidence type="ECO:0000313" key="1">
    <source>
        <dbReference type="EMBL" id="CAB4182998.1"/>
    </source>
</evidence>